<protein>
    <recommendedName>
        <fullName evidence="1">Protein F1737_02270</fullName>
    </recommendedName>
</protein>
<dbReference type="InterPro" id="IPR002733">
    <property type="entry name" value="AMMECR1_domain"/>
</dbReference>
<dbReference type="NCBIfam" id="TIGR04335">
    <property type="entry name" value="AmmeMemoSam_A"/>
    <property type="match status" value="1"/>
</dbReference>
<organism evidence="3 4">
    <name type="scientific">Methanochimaera problematica</name>
    <dbReference type="NCBI Taxonomy" id="2609417"/>
    <lineage>
        <taxon>Archaea</taxon>
        <taxon>Methanobacteriati</taxon>
        <taxon>Methanobacteriota</taxon>
        <taxon>Stenosarchaea group</taxon>
        <taxon>Methanomicrobia</taxon>
        <taxon>Methanomicrobiales</taxon>
        <taxon>Methanomicrobiaceae</taxon>
        <taxon>Methanochimaera</taxon>
    </lineage>
</organism>
<dbReference type="PROSITE" id="PS51112">
    <property type="entry name" value="AMMECR1"/>
    <property type="match status" value="1"/>
</dbReference>
<proteinExistence type="inferred from homology"/>
<dbReference type="KEGG" id="mefw:F1737_02270"/>
<dbReference type="InterPro" id="IPR023473">
    <property type="entry name" value="AMMECR1"/>
</dbReference>
<dbReference type="Pfam" id="PF01871">
    <property type="entry name" value="AMMECR1"/>
    <property type="match status" value="1"/>
</dbReference>
<feature type="domain" description="AMMECR1" evidence="2">
    <location>
        <begin position="7"/>
        <end position="184"/>
    </location>
</feature>
<name>A0AA97FDR9_9EURY</name>
<evidence type="ECO:0000256" key="1">
    <source>
        <dbReference type="HAMAP-Rule" id="MF_00645"/>
    </source>
</evidence>
<accession>A0AA97FDR9</accession>
<sequence>MMLLDEDEGKTAICIAKKAVFSKVAGINIECPPVTDIFKEKRGVFVTIREYGELRGCIGYPYPVLPLLEAISDAAVSAATKDPRFMAVTSKELEEIEFEVTVLTPPVRLTCPASKRDSHVIIGKHGLIIRGAGTSGLLLPQVATEYVWSPKEFLDYTCIKAGLPKGCWMEEKFEIMTFEGQIFN</sequence>
<dbReference type="InterPro" id="IPR036071">
    <property type="entry name" value="AMMECR1_dom_sf"/>
</dbReference>
<dbReference type="PANTHER" id="PTHR13016">
    <property type="entry name" value="AMMECR1 HOMOLOG"/>
    <property type="match status" value="1"/>
</dbReference>
<dbReference type="Proteomes" id="UP001301797">
    <property type="component" value="Chromosome"/>
</dbReference>
<dbReference type="NCBIfam" id="TIGR00296">
    <property type="entry name" value="TIGR00296 family protein"/>
    <property type="match status" value="1"/>
</dbReference>
<dbReference type="InterPro" id="IPR023472">
    <property type="entry name" value="Uncharacterised_MJ0810"/>
</dbReference>
<evidence type="ECO:0000313" key="4">
    <source>
        <dbReference type="Proteomes" id="UP001301797"/>
    </source>
</evidence>
<dbReference type="EMBL" id="CP043875">
    <property type="protein sequence ID" value="WOF15591.1"/>
    <property type="molecule type" value="Genomic_DNA"/>
</dbReference>
<dbReference type="SUPFAM" id="SSF143447">
    <property type="entry name" value="AMMECR1-like"/>
    <property type="match status" value="1"/>
</dbReference>
<evidence type="ECO:0000313" key="3">
    <source>
        <dbReference type="EMBL" id="WOF15591.1"/>
    </source>
</evidence>
<dbReference type="AlphaFoldDB" id="A0AA97FDR9"/>
<evidence type="ECO:0000259" key="2">
    <source>
        <dbReference type="PROSITE" id="PS51112"/>
    </source>
</evidence>
<dbReference type="HAMAP" id="MF_00645">
    <property type="entry name" value="AMMECR1"/>
    <property type="match status" value="1"/>
</dbReference>
<dbReference type="RefSeq" id="WP_317137164.1">
    <property type="nucleotide sequence ID" value="NZ_CP043875.1"/>
</dbReference>
<reference evidence="3 4" key="1">
    <citation type="submission" date="2019-09" db="EMBL/GenBank/DDBJ databases">
        <title>The complete genome of Methanoplanus sp. FWC-SCC4.</title>
        <authorList>
            <person name="Chen S.-C."/>
            <person name="Zhou Y.-Z."/>
            <person name="Lai M.-C."/>
        </authorList>
    </citation>
    <scope>NUCLEOTIDE SEQUENCE [LARGE SCALE GENOMIC DNA]</scope>
    <source>
        <strain evidence="3 4">FWC-SCC4</strain>
    </source>
</reference>
<dbReference type="PANTHER" id="PTHR13016:SF0">
    <property type="entry name" value="AMME SYNDROME CANDIDATE GENE 1 PROTEIN"/>
    <property type="match status" value="1"/>
</dbReference>
<dbReference type="GeneID" id="85228957"/>
<dbReference type="InterPro" id="IPR027623">
    <property type="entry name" value="AmmeMemoSam_A"/>
</dbReference>
<gene>
    <name evidence="3" type="ORF">F1737_02270</name>
</gene>
<dbReference type="Gene3D" id="3.30.1490.150">
    <property type="entry name" value="Hypothetical protein ph0010, domain 2"/>
    <property type="match status" value="1"/>
</dbReference>
<dbReference type="Gene3D" id="3.30.700.20">
    <property type="entry name" value="Hypothetical protein ph0010, domain 1"/>
    <property type="match status" value="1"/>
</dbReference>
<keyword evidence="4" id="KW-1185">Reference proteome</keyword>
<dbReference type="InterPro" id="IPR027485">
    <property type="entry name" value="AMMECR1_N"/>
</dbReference>